<organism evidence="1 2">
    <name type="scientific">Onchocerca flexuosa</name>
    <dbReference type="NCBI Taxonomy" id="387005"/>
    <lineage>
        <taxon>Eukaryota</taxon>
        <taxon>Metazoa</taxon>
        <taxon>Ecdysozoa</taxon>
        <taxon>Nematoda</taxon>
        <taxon>Chromadorea</taxon>
        <taxon>Rhabditida</taxon>
        <taxon>Spirurina</taxon>
        <taxon>Spiruromorpha</taxon>
        <taxon>Filarioidea</taxon>
        <taxon>Onchocercidae</taxon>
        <taxon>Onchocerca</taxon>
    </lineage>
</organism>
<evidence type="ECO:0000313" key="1">
    <source>
        <dbReference type="EMBL" id="OZC05680.1"/>
    </source>
</evidence>
<keyword evidence="2" id="KW-1185">Reference proteome</keyword>
<sequence length="317" mass="36062">FRKQNTEPRNLTLSRRDLEPFSVIAQVKFILFRFRITISLTTCLVMSYRWNGLKLSRTVLRSTDNGGILNGGTALISYLFTKNCPPLKAVRMSRLIMQVIDPEIMDGGEIQIFEGCNSQDIRVDDATSHYGNTPREYRLKRITVSDNDPSAAGLSEPLFITETLMDIERLLYEIMPVIVSRMYGNYKYEGLIDYEVDLIDCEEYIANIVITAVIEARGPGETGRNSAYIAVLYIVWNTFEGTRQISSFKGMHLVPWAVAHRPDQWYPFKIALKKEFTPGERVISNIPFLNGESLEFLASASPGITIWKEFTSRSKTA</sequence>
<gene>
    <name evidence="1" type="ORF">X798_07345</name>
</gene>
<dbReference type="Proteomes" id="UP000242913">
    <property type="component" value="Unassembled WGS sequence"/>
</dbReference>
<dbReference type="AlphaFoldDB" id="A0A238BLZ8"/>
<proteinExistence type="predicted"/>
<name>A0A238BLZ8_9BILA</name>
<protein>
    <submittedName>
        <fullName evidence="1">Uncharacterized protein</fullName>
    </submittedName>
</protein>
<dbReference type="EMBL" id="KZ270545">
    <property type="protein sequence ID" value="OZC05680.1"/>
    <property type="molecule type" value="Genomic_DNA"/>
</dbReference>
<evidence type="ECO:0000313" key="2">
    <source>
        <dbReference type="Proteomes" id="UP000242913"/>
    </source>
</evidence>
<feature type="non-terminal residue" evidence="1">
    <location>
        <position position="1"/>
    </location>
</feature>
<dbReference type="OrthoDB" id="5776254at2759"/>
<accession>A0A238BLZ8</accession>
<reference evidence="1 2" key="1">
    <citation type="submission" date="2015-12" db="EMBL/GenBank/DDBJ databases">
        <title>Draft genome of the nematode, Onchocerca flexuosa.</title>
        <authorList>
            <person name="Mitreva M."/>
        </authorList>
    </citation>
    <scope>NUCLEOTIDE SEQUENCE [LARGE SCALE GENOMIC DNA]</scope>
    <source>
        <strain evidence="1">Red Deer</strain>
    </source>
</reference>